<dbReference type="GO" id="GO:0005826">
    <property type="term" value="C:actomyosin contractile ring"/>
    <property type="evidence" value="ECO:0007669"/>
    <property type="project" value="TreeGrafter"/>
</dbReference>
<evidence type="ECO:0000259" key="3">
    <source>
        <dbReference type="SMART" id="SM00742"/>
    </source>
</evidence>
<dbReference type="SUPFAM" id="SSF50729">
    <property type="entry name" value="PH domain-like"/>
    <property type="match status" value="1"/>
</dbReference>
<feature type="domain" description="REM-1" evidence="3">
    <location>
        <begin position="15"/>
        <end position="82"/>
    </location>
</feature>
<dbReference type="InterPro" id="IPR012966">
    <property type="entry name" value="AHD"/>
</dbReference>
<feature type="region of interest" description="Disordered" evidence="1">
    <location>
        <begin position="592"/>
        <end position="614"/>
    </location>
</feature>
<reference evidence="4" key="2">
    <citation type="submission" date="2025-08" db="UniProtKB">
        <authorList>
            <consortium name="Ensembl"/>
        </authorList>
    </citation>
    <scope>IDENTIFICATION</scope>
</reference>
<dbReference type="GeneTree" id="ENSGT00940000158491"/>
<feature type="compositionally biased region" description="Acidic residues" evidence="1">
    <location>
        <begin position="595"/>
        <end position="607"/>
    </location>
</feature>
<dbReference type="SMART" id="SM00233">
    <property type="entry name" value="PH"/>
    <property type="match status" value="1"/>
</dbReference>
<proteinExistence type="predicted"/>
<dbReference type="Pfam" id="PF08174">
    <property type="entry name" value="Anillin"/>
    <property type="match status" value="1"/>
</dbReference>
<evidence type="ECO:0000313" key="5">
    <source>
        <dbReference type="Proteomes" id="UP000265160"/>
    </source>
</evidence>
<dbReference type="GO" id="GO:0031106">
    <property type="term" value="P:septin ring organization"/>
    <property type="evidence" value="ECO:0007669"/>
    <property type="project" value="TreeGrafter"/>
</dbReference>
<organism evidence="4 5">
    <name type="scientific">Maylandia zebra</name>
    <name type="common">zebra mbuna</name>
    <dbReference type="NCBI Taxonomy" id="106582"/>
    <lineage>
        <taxon>Eukaryota</taxon>
        <taxon>Metazoa</taxon>
        <taxon>Chordata</taxon>
        <taxon>Craniata</taxon>
        <taxon>Vertebrata</taxon>
        <taxon>Euteleostomi</taxon>
        <taxon>Actinopterygii</taxon>
        <taxon>Neopterygii</taxon>
        <taxon>Teleostei</taxon>
        <taxon>Neoteleostei</taxon>
        <taxon>Acanthomorphata</taxon>
        <taxon>Ovalentaria</taxon>
        <taxon>Cichlomorphae</taxon>
        <taxon>Cichliformes</taxon>
        <taxon>Cichlidae</taxon>
        <taxon>African cichlids</taxon>
        <taxon>Pseudocrenilabrinae</taxon>
        <taxon>Haplochromini</taxon>
        <taxon>Maylandia</taxon>
        <taxon>Maylandia zebra complex</taxon>
    </lineage>
</organism>
<reference evidence="4 5" key="1">
    <citation type="journal article" date="2014" name="Nature">
        <title>The genomic substrate for adaptive radiation in African cichlid fish.</title>
        <authorList>
            <person name="Brawand D."/>
            <person name="Wagner C.E."/>
            <person name="Li Y.I."/>
            <person name="Malinsky M."/>
            <person name="Keller I."/>
            <person name="Fan S."/>
            <person name="Simakov O."/>
            <person name="Ng A.Y."/>
            <person name="Lim Z.W."/>
            <person name="Bezault E."/>
            <person name="Turner-Maier J."/>
            <person name="Johnson J."/>
            <person name="Alcazar R."/>
            <person name="Noh H.J."/>
            <person name="Russell P."/>
            <person name="Aken B."/>
            <person name="Alfoldi J."/>
            <person name="Amemiya C."/>
            <person name="Azzouzi N."/>
            <person name="Baroiller J.F."/>
            <person name="Barloy-Hubler F."/>
            <person name="Berlin A."/>
            <person name="Bloomquist R."/>
            <person name="Carleton K.L."/>
            <person name="Conte M.A."/>
            <person name="D'Cotta H."/>
            <person name="Eshel O."/>
            <person name="Gaffney L."/>
            <person name="Galibert F."/>
            <person name="Gante H.F."/>
            <person name="Gnerre S."/>
            <person name="Greuter L."/>
            <person name="Guyon R."/>
            <person name="Haddad N.S."/>
            <person name="Haerty W."/>
            <person name="Harris R.M."/>
            <person name="Hofmann H.A."/>
            <person name="Hourlier T."/>
            <person name="Hulata G."/>
            <person name="Jaffe D.B."/>
            <person name="Lara M."/>
            <person name="Lee A.P."/>
            <person name="MacCallum I."/>
            <person name="Mwaiko S."/>
            <person name="Nikaido M."/>
            <person name="Nishihara H."/>
            <person name="Ozouf-Costaz C."/>
            <person name="Penman D.J."/>
            <person name="Przybylski D."/>
            <person name="Rakotomanga M."/>
            <person name="Renn S.C.P."/>
            <person name="Ribeiro F.J."/>
            <person name="Ron M."/>
            <person name="Salzburger W."/>
            <person name="Sanchez-Pulido L."/>
            <person name="Santos M.E."/>
            <person name="Searle S."/>
            <person name="Sharpe T."/>
            <person name="Swofford R."/>
            <person name="Tan F.J."/>
            <person name="Williams L."/>
            <person name="Young S."/>
            <person name="Yin S."/>
            <person name="Okada N."/>
            <person name="Kocher T.D."/>
            <person name="Miska E.A."/>
            <person name="Lander E.S."/>
            <person name="Venkatesh B."/>
            <person name="Fernald R.D."/>
            <person name="Meyer A."/>
            <person name="Ponting C.P."/>
            <person name="Streelman J.T."/>
            <person name="Lindblad-Toh K."/>
            <person name="Seehausen O."/>
            <person name="Di Palma F."/>
        </authorList>
    </citation>
    <scope>NUCLEOTIDE SEQUENCE</scope>
</reference>
<dbReference type="InterPro" id="IPR011072">
    <property type="entry name" value="HR1_rho-bd"/>
</dbReference>
<dbReference type="STRING" id="106582.ENSMZEP00005007005"/>
<dbReference type="Pfam" id="PF00169">
    <property type="entry name" value="PH"/>
    <property type="match status" value="1"/>
</dbReference>
<dbReference type="PANTHER" id="PTHR21538:SF19">
    <property type="entry name" value="RHOTEKIN"/>
    <property type="match status" value="1"/>
</dbReference>
<evidence type="ECO:0000256" key="1">
    <source>
        <dbReference type="SAM" id="MobiDB-lite"/>
    </source>
</evidence>
<dbReference type="GO" id="GO:0007165">
    <property type="term" value="P:signal transduction"/>
    <property type="evidence" value="ECO:0007669"/>
    <property type="project" value="InterPro"/>
</dbReference>
<name>A0A3P9BAT4_9CICH</name>
<evidence type="ECO:0000313" key="4">
    <source>
        <dbReference type="Ensembl" id="ENSMZEP00005007005.1"/>
    </source>
</evidence>
<sequence>MLSVMDWPPLNPDFKILEAVWDHLDTEQKREVRMREGACKLLAACSQREQALEASKSLLTCNTRILALLSQLQRMRKVQILQSVGYLRIPLMWKDSEYFKNKGELHRCAVFCLIQCGTEIHDTDLVMVDRTLTDICFEDTIIFNEVSPGFQLRVELYSSCVVDEFSPGAIGSWRVSRLGGSLGCSSGKKIRAAFESGSVPPTLSPDLLALGPKYNLLAHTTLRIEHVREGFKTHDLSLSATEDNPFWLPLYGSMCCCLVAQPLCMIQPVISGQIKIKDCNYSETVYGVLKRQALLCYQSQEGLESEDNPLLEIPITKVGSKQAKDPANCQKIYINTQRQGEDITYVLTTYTLEDTQHWRKALCQHIYSMSHWKQCCDNLMKIQMPSSRKSVMTKQGSLYHEIGRVTCAMTDEGVLGTSSRRPSPRQLRQSFNSIPRETGDIESEWTMFSISIDEVAALSCGRKVVGACRGGNPRTKWWTPEVKGATRMKKEPYRAWLACGTPEAADRYRQAKRNAAWAVAEAKTRVWEEFGEAMEKDFRTASKRFWQTVRRLRRGKRCSTCTVYSAGGALLTSTEKIVRRWKEYFEDLLNPTDTSSEEEAESGDEGNDLPISGGEVTEAVKQLLGGRAPGVDEVRLSS</sequence>
<dbReference type="SMART" id="SM00742">
    <property type="entry name" value="Hr1"/>
    <property type="match status" value="1"/>
</dbReference>
<keyword evidence="5" id="KW-1185">Reference proteome</keyword>
<dbReference type="InterPro" id="IPR051364">
    <property type="entry name" value="Cytokinesis/Rho-signaling"/>
</dbReference>
<dbReference type="InterPro" id="IPR001849">
    <property type="entry name" value="PH_domain"/>
</dbReference>
<dbReference type="GO" id="GO:0000281">
    <property type="term" value="P:mitotic cytokinesis"/>
    <property type="evidence" value="ECO:0007669"/>
    <property type="project" value="TreeGrafter"/>
</dbReference>
<dbReference type="Proteomes" id="UP000265160">
    <property type="component" value="LG7"/>
</dbReference>
<protein>
    <recommendedName>
        <fullName evidence="6">PH domain-containing protein</fullName>
    </recommendedName>
</protein>
<evidence type="ECO:0008006" key="6">
    <source>
        <dbReference type="Google" id="ProtNLM"/>
    </source>
</evidence>
<dbReference type="PANTHER" id="PTHR21538">
    <property type="entry name" value="ANILLIN/RHOTEKIN RTKN"/>
    <property type="match status" value="1"/>
</dbReference>
<dbReference type="AlphaFoldDB" id="A0A3P9BAT4"/>
<dbReference type="GO" id="GO:0000915">
    <property type="term" value="P:actomyosin contractile ring assembly"/>
    <property type="evidence" value="ECO:0007669"/>
    <property type="project" value="TreeGrafter"/>
</dbReference>
<evidence type="ECO:0000259" key="2">
    <source>
        <dbReference type="SMART" id="SM00233"/>
    </source>
</evidence>
<feature type="domain" description="PH" evidence="2">
    <location>
        <begin position="268"/>
        <end position="369"/>
    </location>
</feature>
<accession>A0A3P9BAT4</accession>
<reference evidence="4" key="3">
    <citation type="submission" date="2025-09" db="UniProtKB">
        <authorList>
            <consortium name="Ensembl"/>
        </authorList>
    </citation>
    <scope>IDENTIFICATION</scope>
</reference>
<dbReference type="Ensembl" id="ENSMZET00005007313.1">
    <property type="protein sequence ID" value="ENSMZEP00005007005.1"/>
    <property type="gene ID" value="ENSMZEG00005005382.1"/>
</dbReference>